<organism evidence="2 3">
    <name type="scientific">Metschnikowia aff. pulcherrima</name>
    <dbReference type="NCBI Taxonomy" id="2163413"/>
    <lineage>
        <taxon>Eukaryota</taxon>
        <taxon>Fungi</taxon>
        <taxon>Dikarya</taxon>
        <taxon>Ascomycota</taxon>
        <taxon>Saccharomycotina</taxon>
        <taxon>Pichiomycetes</taxon>
        <taxon>Metschnikowiaceae</taxon>
        <taxon>Metschnikowia</taxon>
    </lineage>
</organism>
<protein>
    <submittedName>
        <fullName evidence="2">Uncharacterized protein</fullName>
    </submittedName>
</protein>
<keyword evidence="1" id="KW-0732">Signal</keyword>
<accession>A0A4P6XUV7</accession>
<evidence type="ECO:0000313" key="3">
    <source>
        <dbReference type="Proteomes" id="UP000292447"/>
    </source>
</evidence>
<gene>
    <name evidence="2" type="ORF">METSCH_E05410</name>
</gene>
<reference evidence="3" key="1">
    <citation type="submission" date="2019-03" db="EMBL/GenBank/DDBJ databases">
        <title>Snf2 controls pulcherriminic acid biosynthesis and connects pigmentation and antifungal activity of the yeast Metschnikowia pulcherrima.</title>
        <authorList>
            <person name="Gore-Lloyd D."/>
            <person name="Sumann I."/>
            <person name="Brachmann A.O."/>
            <person name="Schneeberger K."/>
            <person name="Ortiz-Merino R.A."/>
            <person name="Moreno-Beltran M."/>
            <person name="Schlaefli M."/>
            <person name="Kirner P."/>
            <person name="Santos Kron A."/>
            <person name="Wolfe K.H."/>
            <person name="Piel J."/>
            <person name="Ahrens C.H."/>
            <person name="Henk D."/>
            <person name="Freimoser F.M."/>
        </authorList>
    </citation>
    <scope>NUCLEOTIDE SEQUENCE [LARGE SCALE GENOMIC DNA]</scope>
    <source>
        <strain evidence="3">APC 1.2</strain>
    </source>
</reference>
<feature type="chain" id="PRO_5020257907" evidence="1">
    <location>
        <begin position="20"/>
        <end position="313"/>
    </location>
</feature>
<sequence>MYKLILFVETIALLRLTVAISESKIYTAHTYIELFEHKVLPQAQLAETEWIDDDYCNDAKSCPYSHITQDSLHPTVTAALEKTSITQMSPETTLTGDSSPKIIGHTPKVFYEETESLLQEYMRAVLDIYDARIEKPGDWTAQLNEVSQKLLVCDVGGPYKTVSGVSLKEYREEVQKAIIYLKMTYRTVEKQLHATGRREALAYIENQLKEILKNTENAVHSYNHAAIMEQKWRSYFLVSLANERLSPLQLEDHAVLDRFCDIYKMAYNLPLEASSPGGSSLANTPCAERLRRAFQVTLYLRKVELKKLNFDEF</sequence>
<keyword evidence="3" id="KW-1185">Reference proteome</keyword>
<evidence type="ECO:0000256" key="1">
    <source>
        <dbReference type="SAM" id="SignalP"/>
    </source>
</evidence>
<evidence type="ECO:0000313" key="2">
    <source>
        <dbReference type="EMBL" id="QBM90296.1"/>
    </source>
</evidence>
<dbReference type="Proteomes" id="UP000292447">
    <property type="component" value="Chromosome V"/>
</dbReference>
<dbReference type="AlphaFoldDB" id="A0A4P6XUV7"/>
<feature type="signal peptide" evidence="1">
    <location>
        <begin position="1"/>
        <end position="19"/>
    </location>
</feature>
<dbReference type="EMBL" id="CP034460">
    <property type="protein sequence ID" value="QBM90296.1"/>
    <property type="molecule type" value="Genomic_DNA"/>
</dbReference>
<proteinExistence type="predicted"/>
<name>A0A4P6XUV7_9ASCO</name>